<evidence type="ECO:0000313" key="1">
    <source>
        <dbReference type="EMBL" id="ORX59828.1"/>
    </source>
</evidence>
<dbReference type="AlphaFoldDB" id="A0A1X2GRZ0"/>
<gene>
    <name evidence="1" type="ORF">DM01DRAFT_315306</name>
</gene>
<accession>A0A1X2GRZ0</accession>
<evidence type="ECO:0000313" key="2">
    <source>
        <dbReference type="Proteomes" id="UP000242146"/>
    </source>
</evidence>
<organism evidence="1 2">
    <name type="scientific">Hesseltinella vesiculosa</name>
    <dbReference type="NCBI Taxonomy" id="101127"/>
    <lineage>
        <taxon>Eukaryota</taxon>
        <taxon>Fungi</taxon>
        <taxon>Fungi incertae sedis</taxon>
        <taxon>Mucoromycota</taxon>
        <taxon>Mucoromycotina</taxon>
        <taxon>Mucoromycetes</taxon>
        <taxon>Mucorales</taxon>
        <taxon>Cunninghamellaceae</taxon>
        <taxon>Hesseltinella</taxon>
    </lineage>
</organism>
<comment type="caution">
    <text evidence="1">The sequence shown here is derived from an EMBL/GenBank/DDBJ whole genome shotgun (WGS) entry which is preliminary data.</text>
</comment>
<sequence>MPEFVRKLGVVLNSQKLDVMDNDIIANPTATDDYLTYSHPSRFVLDIVMVLSLMSCATFGVKVADALVFCSKIKYMSHFPSQKIADKTPKNVTSALQLELLEKYQALDPSKIWKLTSGKIVEATFQFAVR</sequence>
<protein>
    <submittedName>
        <fullName evidence="1">Uncharacterized protein</fullName>
    </submittedName>
</protein>
<dbReference type="Proteomes" id="UP000242146">
    <property type="component" value="Unassembled WGS sequence"/>
</dbReference>
<dbReference type="EMBL" id="MCGT01000005">
    <property type="protein sequence ID" value="ORX59828.1"/>
    <property type="molecule type" value="Genomic_DNA"/>
</dbReference>
<reference evidence="1 2" key="1">
    <citation type="submission" date="2016-07" db="EMBL/GenBank/DDBJ databases">
        <title>Pervasive Adenine N6-methylation of Active Genes in Fungi.</title>
        <authorList>
            <consortium name="DOE Joint Genome Institute"/>
            <person name="Mondo S.J."/>
            <person name="Dannebaum R.O."/>
            <person name="Kuo R.C."/>
            <person name="Labutti K."/>
            <person name="Haridas S."/>
            <person name="Kuo A."/>
            <person name="Salamov A."/>
            <person name="Ahrendt S.R."/>
            <person name="Lipzen A."/>
            <person name="Sullivan W."/>
            <person name="Andreopoulos W.B."/>
            <person name="Clum A."/>
            <person name="Lindquist E."/>
            <person name="Daum C."/>
            <person name="Ramamoorthy G.K."/>
            <person name="Gryganskyi A."/>
            <person name="Culley D."/>
            <person name="Magnuson J.K."/>
            <person name="James T.Y."/>
            <person name="O'Malley M.A."/>
            <person name="Stajich J.E."/>
            <person name="Spatafora J.W."/>
            <person name="Visel A."/>
            <person name="Grigoriev I.V."/>
        </authorList>
    </citation>
    <scope>NUCLEOTIDE SEQUENCE [LARGE SCALE GENOMIC DNA]</scope>
    <source>
        <strain evidence="1 2">NRRL 3301</strain>
    </source>
</reference>
<proteinExistence type="predicted"/>
<name>A0A1X2GRZ0_9FUNG</name>
<keyword evidence="2" id="KW-1185">Reference proteome</keyword>